<proteinExistence type="predicted"/>
<dbReference type="RefSeq" id="WP_235943074.1">
    <property type="nucleotide sequence ID" value="NZ_BLYO01000016.1"/>
</dbReference>
<evidence type="ECO:0000313" key="2">
    <source>
        <dbReference type="Proteomes" id="UP000618094"/>
    </source>
</evidence>
<dbReference type="AlphaFoldDB" id="A0A8H9F6C0"/>
<name>A0A8H9F6C0_LACHE</name>
<comment type="caution">
    <text evidence="1">The sequence shown here is derived from an EMBL/GenBank/DDBJ whole genome shotgun (WGS) entry which is preliminary data.</text>
</comment>
<reference evidence="1" key="1">
    <citation type="submission" date="2020-07" db="EMBL/GenBank/DDBJ databases">
        <title>Draft genome sequence of Lactobacillus helveticus strain H-8.</title>
        <authorList>
            <person name="Endo A."/>
            <person name="Maeno S."/>
            <person name="Kido Y."/>
        </authorList>
    </citation>
    <scope>NUCLEOTIDE SEQUENCE</scope>
    <source>
        <strain evidence="1">H-8</strain>
    </source>
</reference>
<organism evidence="1 2">
    <name type="scientific">Lactobacillus helveticus</name>
    <name type="common">Lactobacillus suntoryeus</name>
    <dbReference type="NCBI Taxonomy" id="1587"/>
    <lineage>
        <taxon>Bacteria</taxon>
        <taxon>Bacillati</taxon>
        <taxon>Bacillota</taxon>
        <taxon>Bacilli</taxon>
        <taxon>Lactobacillales</taxon>
        <taxon>Lactobacillaceae</taxon>
        <taxon>Lactobacillus</taxon>
    </lineage>
</organism>
<dbReference type="SUPFAM" id="SSF52467">
    <property type="entry name" value="DHS-like NAD/FAD-binding domain"/>
    <property type="match status" value="1"/>
</dbReference>
<dbReference type="Proteomes" id="UP000618094">
    <property type="component" value="Unassembled WGS sequence"/>
</dbReference>
<protein>
    <submittedName>
        <fullName evidence="1">Uncharacterized protein</fullName>
    </submittedName>
</protein>
<evidence type="ECO:0000313" key="1">
    <source>
        <dbReference type="EMBL" id="GFO98337.1"/>
    </source>
</evidence>
<gene>
    <name evidence="1" type="ORF">LHEH8_00930</name>
</gene>
<dbReference type="InterPro" id="IPR029035">
    <property type="entry name" value="DHS-like_NAD/FAD-binding_dom"/>
</dbReference>
<accession>A0A8H9F6C0</accession>
<sequence length="49" mass="5351">MNKIDELIKHVKEADAIIVGAGSGMSNAAGMDFWYSASPPIYEAYEVFL</sequence>
<dbReference type="EMBL" id="BLYO01000016">
    <property type="protein sequence ID" value="GFO98337.1"/>
    <property type="molecule type" value="Genomic_DNA"/>
</dbReference>